<dbReference type="Pfam" id="PF18922">
    <property type="entry name" value="DUF5672"/>
    <property type="match status" value="1"/>
</dbReference>
<name>A0A6C0D0D5_9ZZZZ</name>
<dbReference type="GO" id="GO:0016757">
    <property type="term" value="F:glycosyltransferase activity"/>
    <property type="evidence" value="ECO:0007669"/>
    <property type="project" value="InterPro"/>
</dbReference>
<protein>
    <recommendedName>
        <fullName evidence="4">DUF5672 domain-containing protein</fullName>
    </recommendedName>
</protein>
<dbReference type="EMBL" id="MN739518">
    <property type="protein sequence ID" value="QHT09882.1"/>
    <property type="molecule type" value="Genomic_DNA"/>
</dbReference>
<evidence type="ECO:0000259" key="1">
    <source>
        <dbReference type="Pfam" id="PF00534"/>
    </source>
</evidence>
<dbReference type="InterPro" id="IPR043729">
    <property type="entry name" value="DUF5672"/>
</dbReference>
<accession>A0A6C0D0D5</accession>
<evidence type="ECO:0008006" key="4">
    <source>
        <dbReference type="Google" id="ProtNLM"/>
    </source>
</evidence>
<reference evidence="3" key="1">
    <citation type="journal article" date="2020" name="Nature">
        <title>Giant virus diversity and host interactions through global metagenomics.</title>
        <authorList>
            <person name="Schulz F."/>
            <person name="Roux S."/>
            <person name="Paez-Espino D."/>
            <person name="Jungbluth S."/>
            <person name="Walsh D.A."/>
            <person name="Denef V.J."/>
            <person name="McMahon K.D."/>
            <person name="Konstantinidis K.T."/>
            <person name="Eloe-Fadrosh E.A."/>
            <person name="Kyrpides N.C."/>
            <person name="Woyke T."/>
        </authorList>
    </citation>
    <scope>NUCLEOTIDE SEQUENCE</scope>
    <source>
        <strain evidence="3">GVMAG-M-3300023174-104</strain>
    </source>
</reference>
<evidence type="ECO:0000259" key="2">
    <source>
        <dbReference type="Pfam" id="PF18922"/>
    </source>
</evidence>
<dbReference type="SUPFAM" id="SSF53756">
    <property type="entry name" value="UDP-Glycosyltransferase/glycogen phosphorylase"/>
    <property type="match status" value="1"/>
</dbReference>
<sequence length="1002" mass="119145">MNTEQDYSDIFDWKFYTSFYNLHEITTAEAALAHWKEKGQHERKKMKFINGEIFDWNFYVSHHEDLRKLKTFEEAFHHYRRFGKRERRICDPPLSCSDIFDWKFYTSFYNLHEITTAEAALAHWKEKGQYERKKMKIIDGEIFDWNFYVYHHRDLRKLKTFEEAIYHYRRFGKRERRICDDPPLSCSAIFDWTFYTSFYNLHEITTAEAALVHWKEKGQHERKKMKIIDGEIFDWNFYVSHHEDLKKLRTFEEAFSHYRRYGKREGRICDQSTCSVTVRNESHAKNNWRMIARRILSWIHFSEQDDIIFKTNYHENSSSMVEVVVIDFRSISSLEFVFKNIRHKLGYHVRYTIVCTKENKEFMENLNHKWWCGVGRIIMIDIDSYRKKFRNVFDIYNSLLCSEEFWEKFSYEWVLLVQEDACIFQTYPQLLPFLQAPYDYYGAPWSNNDRTNEVWNGEDCTVGNGGLSLRRTEVMLKIVTMFHNDIPTFYENFTIGPKMKKYISNFNVVMEDVYFAYYLFQKGLGRVPPTRLAQRFSVELVETPFPTFGGHCWWLSNTRRNVVHSFIPDICRLVDKVAILASPFYFTLGGGEKYTSDIIRYLLLNGYNILFFSMSTVYEVFTTMRIFIKNIDEMFDRILVVPFSYIHHQHIFRGVDAELFYLLSNTGIPEIKGMANKNILMCQFPFDMEQEHNFYSGWKSQQIIENVMSYDSFILNSEFSKTHMCNMYKSMIDLEPFFNEIVLKMKVIHPICFTSSSKSIGSIESMENIESIESMENIDNYIENYPKKNAKEVVFFVMCARIIENFDGNNNKYIDVAIQTFLKLSPDCNYRLIIMGSLKSIPYYNSLCEMIQGSNKIKIIPNVSSELKDEILKKSHYILSLTGIKDTMFSSQEHFGISLFEGIHYGCIPISFQGGFPTHYIPNKIKGHLFQNEEQLFELLNSIIPSLKEEVENVENVENDDLHDYNKKREQNLENLKTQPETIHLLQSLTMESFHTSLSKII</sequence>
<organism evidence="3">
    <name type="scientific">viral metagenome</name>
    <dbReference type="NCBI Taxonomy" id="1070528"/>
    <lineage>
        <taxon>unclassified sequences</taxon>
        <taxon>metagenomes</taxon>
        <taxon>organismal metagenomes</taxon>
    </lineage>
</organism>
<feature type="domain" description="DUF5672" evidence="2">
    <location>
        <begin position="385"/>
        <end position="541"/>
    </location>
</feature>
<proteinExistence type="predicted"/>
<feature type="domain" description="Glycosyl transferase family 1" evidence="1">
    <location>
        <begin position="810"/>
        <end position="944"/>
    </location>
</feature>
<dbReference type="InterPro" id="IPR001296">
    <property type="entry name" value="Glyco_trans_1"/>
</dbReference>
<dbReference type="AlphaFoldDB" id="A0A6C0D0D5"/>
<evidence type="ECO:0000313" key="3">
    <source>
        <dbReference type="EMBL" id="QHT09882.1"/>
    </source>
</evidence>
<dbReference type="Gene3D" id="3.40.50.2000">
    <property type="entry name" value="Glycogen Phosphorylase B"/>
    <property type="match status" value="1"/>
</dbReference>
<dbReference type="Pfam" id="PF00534">
    <property type="entry name" value="Glycos_transf_1"/>
    <property type="match status" value="1"/>
</dbReference>